<keyword evidence="3" id="KW-0326">Glycosidase</keyword>
<dbReference type="PATRIC" id="fig|1618420.3.peg.457"/>
<comment type="similarity">
    <text evidence="1 4">Belongs to the glycosyl hydrolase 1 family.</text>
</comment>
<dbReference type="PANTHER" id="PTHR10353:SF209">
    <property type="entry name" value="GALACTOLIPID GALACTOSYLTRANSFERASE SFR2, CHLOROPLASTIC"/>
    <property type="match status" value="1"/>
</dbReference>
<gene>
    <name evidence="5" type="ORF">UV33_C0041G0012</name>
</gene>
<accession>A0A0G1DNW6</accession>
<dbReference type="Gene3D" id="3.20.20.80">
    <property type="entry name" value="Glycosidases"/>
    <property type="match status" value="1"/>
</dbReference>
<dbReference type="GO" id="GO:0005975">
    <property type="term" value="P:carbohydrate metabolic process"/>
    <property type="evidence" value="ECO:0007669"/>
    <property type="project" value="InterPro"/>
</dbReference>
<evidence type="ECO:0000256" key="2">
    <source>
        <dbReference type="ARBA" id="ARBA00022801"/>
    </source>
</evidence>
<dbReference type="AlphaFoldDB" id="A0A0G1DNW6"/>
<dbReference type="SUPFAM" id="SSF51445">
    <property type="entry name" value="(Trans)glycosidases"/>
    <property type="match status" value="1"/>
</dbReference>
<keyword evidence="2" id="KW-0378">Hydrolase</keyword>
<dbReference type="InterPro" id="IPR017853">
    <property type="entry name" value="GH"/>
</dbReference>
<comment type="caution">
    <text evidence="5">The sequence shown here is derived from an EMBL/GenBank/DDBJ whole genome shotgun (WGS) entry which is preliminary data.</text>
</comment>
<evidence type="ECO:0000256" key="3">
    <source>
        <dbReference type="ARBA" id="ARBA00023295"/>
    </source>
</evidence>
<evidence type="ECO:0000256" key="4">
    <source>
        <dbReference type="RuleBase" id="RU003690"/>
    </source>
</evidence>
<evidence type="ECO:0000313" key="5">
    <source>
        <dbReference type="EMBL" id="KKS63983.1"/>
    </source>
</evidence>
<protein>
    <submittedName>
        <fullName evidence="5">Beta-glucosidase A</fullName>
    </submittedName>
</protein>
<evidence type="ECO:0000313" key="6">
    <source>
        <dbReference type="Proteomes" id="UP000034135"/>
    </source>
</evidence>
<dbReference type="PRINTS" id="PR00131">
    <property type="entry name" value="GLHYDRLASE1"/>
</dbReference>
<dbReference type="Pfam" id="PF00232">
    <property type="entry name" value="Glyco_hydro_1"/>
    <property type="match status" value="2"/>
</dbReference>
<dbReference type="GO" id="GO:0008422">
    <property type="term" value="F:beta-glucosidase activity"/>
    <property type="evidence" value="ECO:0007669"/>
    <property type="project" value="TreeGrafter"/>
</dbReference>
<dbReference type="InterPro" id="IPR001360">
    <property type="entry name" value="Glyco_hydro_1"/>
</dbReference>
<dbReference type="PANTHER" id="PTHR10353">
    <property type="entry name" value="GLYCOSYL HYDROLASE"/>
    <property type="match status" value="1"/>
</dbReference>
<reference evidence="5 6" key="1">
    <citation type="journal article" date="2015" name="Nature">
        <title>rRNA introns, odd ribosomes, and small enigmatic genomes across a large radiation of phyla.</title>
        <authorList>
            <person name="Brown C.T."/>
            <person name="Hug L.A."/>
            <person name="Thomas B.C."/>
            <person name="Sharon I."/>
            <person name="Castelle C.J."/>
            <person name="Singh A."/>
            <person name="Wilkins M.J."/>
            <person name="Williams K.H."/>
            <person name="Banfield J.F."/>
        </authorList>
    </citation>
    <scope>NUCLEOTIDE SEQUENCE [LARGE SCALE GENOMIC DNA]</scope>
</reference>
<sequence length="420" mass="49117">MATVPQHDHETLKFPEGFLWGAATSAHQVEGNNTNSDWWEWEQRVQPEEKRSREACDQYNRYEEDFDLVKKLGHNAHRLSIEWSRIEPEEGVFNQEAINHYKAELKALKDRGITVMLTLHHFTNPLWFAKKGGWESFRAPYYFQRFVKKIVPELKDYVDLWITINEPGVLMWGSYLSGKWPPQKKSNLASIKVLWHLMKAHKKAYKTIHKLIPNAKVGIAQNVQSFTAFHKHSLIEQLGVIFSDFMTNHIFFTFTKGRHDFLGMNYYFHNRLKRNKGIMPKIVDVSAYSKEVSDMGWEVFPEGIFNVLTDFADGLPIYITECGIATSNDDRRIRFLMQYLQEVYRAIQAGVKVKGFFYWSLLDNFEWADGFDRTPRPSALVYADIIKNNGIRHHLMKFLGHRVHVDEVLEVKDLTVDGRG</sequence>
<dbReference type="EMBL" id="LCEB01000041">
    <property type="protein sequence ID" value="KKS63983.1"/>
    <property type="molecule type" value="Genomic_DNA"/>
</dbReference>
<dbReference type="Proteomes" id="UP000034135">
    <property type="component" value="Unassembled WGS sequence"/>
</dbReference>
<proteinExistence type="inferred from homology"/>
<organism evidence="5 6">
    <name type="scientific">Candidatus Daviesbacteria bacterium GW2011_GWA1_42_6</name>
    <dbReference type="NCBI Taxonomy" id="1618420"/>
    <lineage>
        <taxon>Bacteria</taxon>
        <taxon>Candidatus Daviesiibacteriota</taxon>
    </lineage>
</organism>
<evidence type="ECO:0000256" key="1">
    <source>
        <dbReference type="ARBA" id="ARBA00010838"/>
    </source>
</evidence>
<name>A0A0G1DNW6_9BACT</name>